<comment type="caution">
    <text evidence="3">The sequence shown here is derived from an EMBL/GenBank/DDBJ whole genome shotgun (WGS) entry which is preliminary data.</text>
</comment>
<proteinExistence type="predicted"/>
<dbReference type="InterPro" id="IPR036691">
    <property type="entry name" value="Endo/exonu/phosph_ase_sf"/>
</dbReference>
<evidence type="ECO:0000259" key="2">
    <source>
        <dbReference type="Pfam" id="PF03372"/>
    </source>
</evidence>
<name>A0A2W7HW66_9FLAO</name>
<keyword evidence="1" id="KW-0812">Transmembrane</keyword>
<keyword evidence="3" id="KW-0255">Endonuclease</keyword>
<sequence>MSAKKKQLLKSLLQLLAITIIGLSVLPYFIYHIWWIDIFSNFQVQYGVLLSFLILPFVFIRKWKWVFFLGIGIVFSCSQIFPLYVNTSAEARIEDVKPISMMSINLLSTNRNATAVIDYVENKNPDILVLSEFNSYWDKQLVEVLETFSYTHKVLREDNFGIGVWSKFPASMQTLYFNELELPSILLQTEGVKKSFSVIATHPFPPVGQRQFEVRNKHLTHLAAFISRENYGNVAVIGDLNTSSFSKNFQLFKEKASLKDSREGFGILPSWPANVFLLQTTLDHALVSEDVSMLRREVGEHIGSDHLPIYLEISLP</sequence>
<dbReference type="RefSeq" id="WP_111541689.1">
    <property type="nucleotide sequence ID" value="NZ_QKYV01000007.1"/>
</dbReference>
<feature type="transmembrane region" description="Helical" evidence="1">
    <location>
        <begin position="12"/>
        <end position="36"/>
    </location>
</feature>
<feature type="transmembrane region" description="Helical" evidence="1">
    <location>
        <begin position="42"/>
        <end position="60"/>
    </location>
</feature>
<keyword evidence="3" id="KW-0540">Nuclease</keyword>
<accession>A0A2W7HW66</accession>
<dbReference type="Gene3D" id="3.60.10.10">
    <property type="entry name" value="Endonuclease/exonuclease/phosphatase"/>
    <property type="match status" value="1"/>
</dbReference>
<protein>
    <submittedName>
        <fullName evidence="3">Endonuclease/exonuclease/phosphatase (EEP) superfamily protein YafD</fullName>
    </submittedName>
</protein>
<feature type="transmembrane region" description="Helical" evidence="1">
    <location>
        <begin position="65"/>
        <end position="85"/>
    </location>
</feature>
<evidence type="ECO:0000256" key="1">
    <source>
        <dbReference type="SAM" id="Phobius"/>
    </source>
</evidence>
<dbReference type="Proteomes" id="UP000249542">
    <property type="component" value="Unassembled WGS sequence"/>
</dbReference>
<reference evidence="3 4" key="1">
    <citation type="submission" date="2018-06" db="EMBL/GenBank/DDBJ databases">
        <title>Genomic Encyclopedia of Archaeal and Bacterial Type Strains, Phase II (KMG-II): from individual species to whole genera.</title>
        <authorList>
            <person name="Goeker M."/>
        </authorList>
    </citation>
    <scope>NUCLEOTIDE SEQUENCE [LARGE SCALE GENOMIC DNA]</scope>
    <source>
        <strain evidence="3 4">DSM 15361</strain>
    </source>
</reference>
<keyword evidence="3" id="KW-0378">Hydrolase</keyword>
<feature type="domain" description="Endonuclease/exonuclease/phosphatase" evidence="2">
    <location>
        <begin position="102"/>
        <end position="306"/>
    </location>
</feature>
<dbReference type="EMBL" id="QKYV01000007">
    <property type="protein sequence ID" value="PZW38744.1"/>
    <property type="molecule type" value="Genomic_DNA"/>
</dbReference>
<keyword evidence="1" id="KW-0472">Membrane</keyword>
<keyword evidence="4" id="KW-1185">Reference proteome</keyword>
<dbReference type="AlphaFoldDB" id="A0A2W7HW66"/>
<gene>
    <name evidence="3" type="ORF">LX95_02407</name>
</gene>
<dbReference type="InterPro" id="IPR005135">
    <property type="entry name" value="Endo/exonuclease/phosphatase"/>
</dbReference>
<dbReference type="GO" id="GO:0004527">
    <property type="term" value="F:exonuclease activity"/>
    <property type="evidence" value="ECO:0007669"/>
    <property type="project" value="UniProtKB-KW"/>
</dbReference>
<keyword evidence="3" id="KW-0269">Exonuclease</keyword>
<evidence type="ECO:0000313" key="3">
    <source>
        <dbReference type="EMBL" id="PZW38744.1"/>
    </source>
</evidence>
<keyword evidence="1" id="KW-1133">Transmembrane helix</keyword>
<dbReference type="SUPFAM" id="SSF56219">
    <property type="entry name" value="DNase I-like"/>
    <property type="match status" value="1"/>
</dbReference>
<dbReference type="Pfam" id="PF03372">
    <property type="entry name" value="Exo_endo_phos"/>
    <property type="match status" value="1"/>
</dbReference>
<evidence type="ECO:0000313" key="4">
    <source>
        <dbReference type="Proteomes" id="UP000249542"/>
    </source>
</evidence>
<dbReference type="GO" id="GO:0004519">
    <property type="term" value="F:endonuclease activity"/>
    <property type="evidence" value="ECO:0007669"/>
    <property type="project" value="UniProtKB-KW"/>
</dbReference>
<organism evidence="3 4">
    <name type="scientific">Mesonia algae</name>
    <dbReference type="NCBI Taxonomy" id="213248"/>
    <lineage>
        <taxon>Bacteria</taxon>
        <taxon>Pseudomonadati</taxon>
        <taxon>Bacteroidota</taxon>
        <taxon>Flavobacteriia</taxon>
        <taxon>Flavobacteriales</taxon>
        <taxon>Flavobacteriaceae</taxon>
        <taxon>Mesonia</taxon>
    </lineage>
</organism>